<evidence type="ECO:0000259" key="3">
    <source>
        <dbReference type="SMART" id="SM00166"/>
    </source>
</evidence>
<feature type="region of interest" description="Disordered" evidence="2">
    <location>
        <begin position="158"/>
        <end position="185"/>
    </location>
</feature>
<dbReference type="CDD" id="cd14273">
    <property type="entry name" value="UBA_TAP-C_like"/>
    <property type="match status" value="1"/>
</dbReference>
<dbReference type="InterPro" id="IPR050730">
    <property type="entry name" value="UBX_domain-protein"/>
</dbReference>
<dbReference type="SMART" id="SM00166">
    <property type="entry name" value="UBX"/>
    <property type="match status" value="1"/>
</dbReference>
<dbReference type="InterPro" id="IPR029071">
    <property type="entry name" value="Ubiquitin-like_domsf"/>
</dbReference>
<dbReference type="PANTHER" id="PTHR23322:SF1">
    <property type="entry name" value="FAS-ASSOCIATED FACTOR 2"/>
    <property type="match status" value="1"/>
</dbReference>
<dbReference type="SUPFAM" id="SSF52833">
    <property type="entry name" value="Thioredoxin-like"/>
    <property type="match status" value="1"/>
</dbReference>
<dbReference type="SUPFAM" id="SSF54236">
    <property type="entry name" value="Ubiquitin-like"/>
    <property type="match status" value="1"/>
</dbReference>
<protein>
    <recommendedName>
        <fullName evidence="7">UBX domain-containing protein</fullName>
    </recommendedName>
</protein>
<accession>A0AAN6NEH3</accession>
<proteinExistence type="predicted"/>
<dbReference type="InterPro" id="IPR009060">
    <property type="entry name" value="UBA-like_sf"/>
</dbReference>
<feature type="region of interest" description="Disordered" evidence="2">
    <location>
        <begin position="347"/>
        <end position="388"/>
    </location>
</feature>
<feature type="compositionally biased region" description="Basic and acidic residues" evidence="2">
    <location>
        <begin position="169"/>
        <end position="185"/>
    </location>
</feature>
<organism evidence="5 6">
    <name type="scientific">Diplogelasinospora grovesii</name>
    <dbReference type="NCBI Taxonomy" id="303347"/>
    <lineage>
        <taxon>Eukaryota</taxon>
        <taxon>Fungi</taxon>
        <taxon>Dikarya</taxon>
        <taxon>Ascomycota</taxon>
        <taxon>Pezizomycotina</taxon>
        <taxon>Sordariomycetes</taxon>
        <taxon>Sordariomycetidae</taxon>
        <taxon>Sordariales</taxon>
        <taxon>Diplogelasinosporaceae</taxon>
        <taxon>Diplogelasinospora</taxon>
    </lineage>
</organism>
<dbReference type="GO" id="GO:0043130">
    <property type="term" value="F:ubiquitin binding"/>
    <property type="evidence" value="ECO:0007669"/>
    <property type="project" value="TreeGrafter"/>
</dbReference>
<dbReference type="Pfam" id="PF14555">
    <property type="entry name" value="UBA_4"/>
    <property type="match status" value="1"/>
</dbReference>
<feature type="domain" description="UBX" evidence="3">
    <location>
        <begin position="408"/>
        <end position="513"/>
    </location>
</feature>
<evidence type="ECO:0000256" key="2">
    <source>
        <dbReference type="SAM" id="MobiDB-lite"/>
    </source>
</evidence>
<feature type="domain" description="UAS" evidence="4">
    <location>
        <begin position="185"/>
        <end position="317"/>
    </location>
</feature>
<evidence type="ECO:0000313" key="5">
    <source>
        <dbReference type="EMBL" id="KAK3943980.1"/>
    </source>
</evidence>
<dbReference type="SMART" id="SM00594">
    <property type="entry name" value="UAS"/>
    <property type="match status" value="1"/>
</dbReference>
<evidence type="ECO:0000313" key="6">
    <source>
        <dbReference type="Proteomes" id="UP001303473"/>
    </source>
</evidence>
<comment type="caution">
    <text evidence="5">The sequence shown here is derived from an EMBL/GenBank/DDBJ whole genome shotgun (WGS) entry which is preliminary data.</text>
</comment>
<dbReference type="InterPro" id="IPR006577">
    <property type="entry name" value="UAS"/>
</dbReference>
<dbReference type="Gene3D" id="3.40.30.10">
    <property type="entry name" value="Glutaredoxin"/>
    <property type="match status" value="1"/>
</dbReference>
<feature type="compositionally biased region" description="Basic and acidic residues" evidence="2">
    <location>
        <begin position="347"/>
        <end position="368"/>
    </location>
</feature>
<dbReference type="InterPro" id="IPR001012">
    <property type="entry name" value="UBX_dom"/>
</dbReference>
<evidence type="ECO:0000256" key="1">
    <source>
        <dbReference type="ARBA" id="ARBA00023054"/>
    </source>
</evidence>
<dbReference type="GO" id="GO:0005783">
    <property type="term" value="C:endoplasmic reticulum"/>
    <property type="evidence" value="ECO:0007669"/>
    <property type="project" value="TreeGrafter"/>
</dbReference>
<sequence length="522" mass="58185">MSDEGEFDLGQLSDTQQEALLQYTDVTGQGIKDAIPLLRRSEWNVQIAIAKFFDGEGPDLVAQARAAQNDAPPRPTATHENLYESLSASSLNPPDAWLAHRTDPAPRVVPPRTRLFRPPWILALLLMPFHLGYRTALGMLRFVLYLLSFLPHRTRPRAVTPPVRKGLRRPSERAGTESPKDTAERFRRELEEEYGPTELPFFEGGHAQALDAAKKDLKFLLTVLISPEHDNTDSFIRHTLLSPAVVNLIRDPANNMILWAGNVLDAEAYNVASQYGCVGYPFSCLACLTPKEGSTRIGIIARMVGPTPATTYVDAMQRAIAKWRPDLDSLLAERAAQAMARNLRSEQDSAYERSLARDREKARQRREAAAAAAAAEQRAREEAEAAERLQKQRQQWRKWRATTIPPEPHPQEKDAVRLALNLPASSDVGRLVRRFPGQSTLEDVYAFVECHELLSQQQQHSAGGDEKVAEPEDYVHQYAFTISSVMPRETLEPSKTTTIAEKMGRGGSLVVEDSLATDAGLE</sequence>
<feature type="compositionally biased region" description="Basic and acidic residues" evidence="2">
    <location>
        <begin position="377"/>
        <end position="388"/>
    </location>
</feature>
<dbReference type="EMBL" id="MU853762">
    <property type="protein sequence ID" value="KAK3943980.1"/>
    <property type="molecule type" value="Genomic_DNA"/>
</dbReference>
<dbReference type="InterPro" id="IPR036249">
    <property type="entry name" value="Thioredoxin-like_sf"/>
</dbReference>
<evidence type="ECO:0000259" key="4">
    <source>
        <dbReference type="SMART" id="SM00594"/>
    </source>
</evidence>
<keyword evidence="1" id="KW-0175">Coiled coil</keyword>
<dbReference type="SUPFAM" id="SSF46934">
    <property type="entry name" value="UBA-like"/>
    <property type="match status" value="1"/>
</dbReference>
<dbReference type="AlphaFoldDB" id="A0AAN6NEH3"/>
<dbReference type="GO" id="GO:0036503">
    <property type="term" value="P:ERAD pathway"/>
    <property type="evidence" value="ECO:0007669"/>
    <property type="project" value="TreeGrafter"/>
</dbReference>
<dbReference type="PANTHER" id="PTHR23322">
    <property type="entry name" value="FAS-ASSOCIATED PROTEIN"/>
    <property type="match status" value="1"/>
</dbReference>
<name>A0AAN6NEH3_9PEZI</name>
<keyword evidence="6" id="KW-1185">Reference proteome</keyword>
<dbReference type="Pfam" id="PF00789">
    <property type="entry name" value="UBX"/>
    <property type="match status" value="1"/>
</dbReference>
<gene>
    <name evidence="5" type="ORF">QBC46DRAFT_375960</name>
</gene>
<evidence type="ECO:0008006" key="7">
    <source>
        <dbReference type="Google" id="ProtNLM"/>
    </source>
</evidence>
<dbReference type="Proteomes" id="UP001303473">
    <property type="component" value="Unassembled WGS sequence"/>
</dbReference>
<reference evidence="6" key="1">
    <citation type="journal article" date="2023" name="Mol. Phylogenet. Evol.">
        <title>Genome-scale phylogeny and comparative genomics of the fungal order Sordariales.</title>
        <authorList>
            <person name="Hensen N."/>
            <person name="Bonometti L."/>
            <person name="Westerberg I."/>
            <person name="Brannstrom I.O."/>
            <person name="Guillou S."/>
            <person name="Cros-Aarteil S."/>
            <person name="Calhoun S."/>
            <person name="Haridas S."/>
            <person name="Kuo A."/>
            <person name="Mondo S."/>
            <person name="Pangilinan J."/>
            <person name="Riley R."/>
            <person name="LaButti K."/>
            <person name="Andreopoulos B."/>
            <person name="Lipzen A."/>
            <person name="Chen C."/>
            <person name="Yan M."/>
            <person name="Daum C."/>
            <person name="Ng V."/>
            <person name="Clum A."/>
            <person name="Steindorff A."/>
            <person name="Ohm R.A."/>
            <person name="Martin F."/>
            <person name="Silar P."/>
            <person name="Natvig D.O."/>
            <person name="Lalanne C."/>
            <person name="Gautier V."/>
            <person name="Ament-Velasquez S.L."/>
            <person name="Kruys A."/>
            <person name="Hutchinson M.I."/>
            <person name="Powell A.J."/>
            <person name="Barry K."/>
            <person name="Miller A.N."/>
            <person name="Grigoriev I.V."/>
            <person name="Debuchy R."/>
            <person name="Gladieux P."/>
            <person name="Hiltunen Thoren M."/>
            <person name="Johannesson H."/>
        </authorList>
    </citation>
    <scope>NUCLEOTIDE SEQUENCE [LARGE SCALE GENOMIC DNA]</scope>
    <source>
        <strain evidence="6">CBS 340.73</strain>
    </source>
</reference>
<dbReference type="Gene3D" id="3.10.20.90">
    <property type="entry name" value="Phosphatidylinositol 3-kinase Catalytic Subunit, Chain A, domain 1"/>
    <property type="match status" value="1"/>
</dbReference>